<dbReference type="EMBL" id="BKCJ010004004">
    <property type="protein sequence ID" value="GEU58446.1"/>
    <property type="molecule type" value="Genomic_DNA"/>
</dbReference>
<protein>
    <submittedName>
        <fullName evidence="1">Uncharacterized protein</fullName>
    </submittedName>
</protein>
<sequence>MRGIQDNNQFPLSPMVVLFRPQRMGIEADYILKFYTTQQSDGSLDFHAYLYRIASLSENKSSSTGKHRNKQKI</sequence>
<comment type="caution">
    <text evidence="1">The sequence shown here is derived from an EMBL/GenBank/DDBJ whole genome shotgun (WGS) entry which is preliminary data.</text>
</comment>
<proteinExistence type="predicted"/>
<gene>
    <name evidence="1" type="ORF">Tci_030424</name>
</gene>
<evidence type="ECO:0000313" key="1">
    <source>
        <dbReference type="EMBL" id="GEU58446.1"/>
    </source>
</evidence>
<name>A0A6L2L9R9_TANCI</name>
<dbReference type="AlphaFoldDB" id="A0A6L2L9R9"/>
<reference evidence="1" key="1">
    <citation type="journal article" date="2019" name="Sci. Rep.">
        <title>Draft genome of Tanacetum cinerariifolium, the natural source of mosquito coil.</title>
        <authorList>
            <person name="Yamashiro T."/>
            <person name="Shiraishi A."/>
            <person name="Satake H."/>
            <person name="Nakayama K."/>
        </authorList>
    </citation>
    <scope>NUCLEOTIDE SEQUENCE</scope>
</reference>
<accession>A0A6L2L9R9</accession>
<organism evidence="1">
    <name type="scientific">Tanacetum cinerariifolium</name>
    <name type="common">Dalmatian daisy</name>
    <name type="synonym">Chrysanthemum cinerariifolium</name>
    <dbReference type="NCBI Taxonomy" id="118510"/>
    <lineage>
        <taxon>Eukaryota</taxon>
        <taxon>Viridiplantae</taxon>
        <taxon>Streptophyta</taxon>
        <taxon>Embryophyta</taxon>
        <taxon>Tracheophyta</taxon>
        <taxon>Spermatophyta</taxon>
        <taxon>Magnoliopsida</taxon>
        <taxon>eudicotyledons</taxon>
        <taxon>Gunneridae</taxon>
        <taxon>Pentapetalae</taxon>
        <taxon>asterids</taxon>
        <taxon>campanulids</taxon>
        <taxon>Asterales</taxon>
        <taxon>Asteraceae</taxon>
        <taxon>Asteroideae</taxon>
        <taxon>Anthemideae</taxon>
        <taxon>Anthemidinae</taxon>
        <taxon>Tanacetum</taxon>
    </lineage>
</organism>